<proteinExistence type="predicted"/>
<evidence type="ECO:0000256" key="1">
    <source>
        <dbReference type="PROSITE-ProRule" id="PRU00169"/>
    </source>
</evidence>
<name>A0A1M5BSA4_LOKAT</name>
<evidence type="ECO:0000313" key="3">
    <source>
        <dbReference type="EMBL" id="SHF45335.1"/>
    </source>
</evidence>
<evidence type="ECO:0000313" key="4">
    <source>
        <dbReference type="Proteomes" id="UP000183987"/>
    </source>
</evidence>
<feature type="domain" description="Response regulatory" evidence="2">
    <location>
        <begin position="4"/>
        <end position="117"/>
    </location>
</feature>
<dbReference type="Gene3D" id="3.40.50.2300">
    <property type="match status" value="1"/>
</dbReference>
<reference evidence="4" key="1">
    <citation type="submission" date="2016-11" db="EMBL/GenBank/DDBJ databases">
        <authorList>
            <person name="Varghese N."/>
            <person name="Submissions S."/>
        </authorList>
    </citation>
    <scope>NUCLEOTIDE SEQUENCE [LARGE SCALE GENOMIC DNA]</scope>
    <source>
        <strain evidence="4">DSM 29326</strain>
    </source>
</reference>
<dbReference type="RefSeq" id="WP_072857793.1">
    <property type="nucleotide sequence ID" value="NZ_FQUE01000006.1"/>
</dbReference>
<dbReference type="InterPro" id="IPR001789">
    <property type="entry name" value="Sig_transdc_resp-reg_receiver"/>
</dbReference>
<gene>
    <name evidence="3" type="ORF">SAMN05444339_106149</name>
</gene>
<feature type="modified residue" description="4-aspartylphosphate" evidence="1">
    <location>
        <position position="54"/>
    </location>
</feature>
<dbReference type="STRING" id="366533.SAMN05444339_106149"/>
<organism evidence="3 4">
    <name type="scientific">Loktanella atrilutea</name>
    <dbReference type="NCBI Taxonomy" id="366533"/>
    <lineage>
        <taxon>Bacteria</taxon>
        <taxon>Pseudomonadati</taxon>
        <taxon>Pseudomonadota</taxon>
        <taxon>Alphaproteobacteria</taxon>
        <taxon>Rhodobacterales</taxon>
        <taxon>Roseobacteraceae</taxon>
        <taxon>Loktanella</taxon>
    </lineage>
</organism>
<accession>A0A1M5BSA4</accession>
<protein>
    <submittedName>
        <fullName evidence="3">Response regulator receiver domain-containing protein</fullName>
    </submittedName>
</protein>
<dbReference type="SUPFAM" id="SSF52172">
    <property type="entry name" value="CheY-like"/>
    <property type="match status" value="1"/>
</dbReference>
<dbReference type="OrthoDB" id="582170at2"/>
<keyword evidence="1" id="KW-0597">Phosphoprotein</keyword>
<evidence type="ECO:0000259" key="2">
    <source>
        <dbReference type="PROSITE" id="PS50110"/>
    </source>
</evidence>
<dbReference type="SMART" id="SM00448">
    <property type="entry name" value="REC"/>
    <property type="match status" value="1"/>
</dbReference>
<dbReference type="Proteomes" id="UP000183987">
    <property type="component" value="Unassembled WGS sequence"/>
</dbReference>
<dbReference type="EMBL" id="FQUE01000006">
    <property type="protein sequence ID" value="SHF45335.1"/>
    <property type="molecule type" value="Genomic_DNA"/>
</dbReference>
<keyword evidence="4" id="KW-1185">Reference proteome</keyword>
<sequence length="122" mass="13540">MQSPVLILEDEALIALDIEYTLDTGGYAPIVVCNGVEEALKQIDFALPRFAFLDLNLGHGETSLPVARLLKDRQVPFVFLTGYTRATVDLPDDLGQVSRMSKPFKSTDLIEWARDLAEEVSD</sequence>
<dbReference type="AlphaFoldDB" id="A0A1M5BSA4"/>
<dbReference type="GO" id="GO:0000160">
    <property type="term" value="P:phosphorelay signal transduction system"/>
    <property type="evidence" value="ECO:0007669"/>
    <property type="project" value="InterPro"/>
</dbReference>
<dbReference type="PROSITE" id="PS50110">
    <property type="entry name" value="RESPONSE_REGULATORY"/>
    <property type="match status" value="1"/>
</dbReference>
<dbReference type="InterPro" id="IPR011006">
    <property type="entry name" value="CheY-like_superfamily"/>
</dbReference>